<reference evidence="3" key="1">
    <citation type="submission" date="2015-01" db="EMBL/GenBank/DDBJ databases">
        <title>Flavisolibacter sp./LCS9/ whole genome sequencing.</title>
        <authorList>
            <person name="Kim M.K."/>
            <person name="Srinivasan S."/>
            <person name="Lee J.-J."/>
        </authorList>
    </citation>
    <scope>NUCLEOTIDE SEQUENCE [LARGE SCALE GENOMIC DNA]</scope>
    <source>
        <strain evidence="3">LCS9</strain>
    </source>
</reference>
<sequence length="139" mass="16101">MSQLPANVFQFVRANKWRILIVVATALIVIAVGFFQKKEDAVIEQKGVYVVGYITKYEVTTRGQIVYYQFKFKGQVYQSSKHITLGGNIVGNRYLVQVLPSNPQQCRLLANYQFYRQTNVKQPEDGWIEIPNEAHYHEL</sequence>
<evidence type="ECO:0000313" key="2">
    <source>
        <dbReference type="EMBL" id="ANE50449.1"/>
    </source>
</evidence>
<keyword evidence="3" id="KW-1185">Reference proteome</keyword>
<reference evidence="2 3" key="2">
    <citation type="journal article" date="2016" name="Int. J. Syst. Evol. Microbiol.">
        <title>Flavisolibacter tropicus sp. nov., isolated from tropical soil.</title>
        <authorList>
            <person name="Lee J.J."/>
            <person name="Kang M.S."/>
            <person name="Kim G.S."/>
            <person name="Lee C.S."/>
            <person name="Lim S."/>
            <person name="Lee J."/>
            <person name="Roh S.H."/>
            <person name="Kang H."/>
            <person name="Ha J.M."/>
            <person name="Bae S."/>
            <person name="Jung H.Y."/>
            <person name="Kim M.K."/>
        </authorList>
    </citation>
    <scope>NUCLEOTIDE SEQUENCE [LARGE SCALE GENOMIC DNA]</scope>
    <source>
        <strain evidence="2 3">LCS9</strain>
    </source>
</reference>
<dbReference type="EMBL" id="CP011390">
    <property type="protein sequence ID" value="ANE50449.1"/>
    <property type="molecule type" value="Genomic_DNA"/>
</dbReference>
<dbReference type="AlphaFoldDB" id="A0A172TTN0"/>
<keyword evidence="1" id="KW-0812">Transmembrane</keyword>
<accession>A0A172TTN0</accession>
<evidence type="ECO:0000256" key="1">
    <source>
        <dbReference type="SAM" id="Phobius"/>
    </source>
</evidence>
<evidence type="ECO:0000313" key="3">
    <source>
        <dbReference type="Proteomes" id="UP000077177"/>
    </source>
</evidence>
<name>A0A172TTN0_9BACT</name>
<dbReference type="KEGG" id="fla:SY85_08030"/>
<proteinExistence type="predicted"/>
<keyword evidence="1" id="KW-1133">Transmembrane helix</keyword>
<keyword evidence="1" id="KW-0472">Membrane</keyword>
<dbReference type="RefSeq" id="WP_066403317.1">
    <property type="nucleotide sequence ID" value="NZ_CP011390.1"/>
</dbReference>
<protein>
    <submittedName>
        <fullName evidence="2">Uncharacterized protein</fullName>
    </submittedName>
</protein>
<organism evidence="2 3">
    <name type="scientific">Flavisolibacter tropicus</name>
    <dbReference type="NCBI Taxonomy" id="1492898"/>
    <lineage>
        <taxon>Bacteria</taxon>
        <taxon>Pseudomonadati</taxon>
        <taxon>Bacteroidota</taxon>
        <taxon>Chitinophagia</taxon>
        <taxon>Chitinophagales</taxon>
        <taxon>Chitinophagaceae</taxon>
        <taxon>Flavisolibacter</taxon>
    </lineage>
</organism>
<gene>
    <name evidence="2" type="ORF">SY85_08030</name>
</gene>
<dbReference type="Proteomes" id="UP000077177">
    <property type="component" value="Chromosome"/>
</dbReference>
<feature type="transmembrane region" description="Helical" evidence="1">
    <location>
        <begin position="17"/>
        <end position="35"/>
    </location>
</feature>